<dbReference type="SUPFAM" id="SSF57959">
    <property type="entry name" value="Leucine zipper domain"/>
    <property type="match status" value="1"/>
</dbReference>
<dbReference type="GO" id="GO:0000976">
    <property type="term" value="F:transcription cis-regulatory region binding"/>
    <property type="evidence" value="ECO:0007669"/>
    <property type="project" value="InterPro"/>
</dbReference>
<evidence type="ECO:0000256" key="7">
    <source>
        <dbReference type="ARBA" id="ARBA00023242"/>
    </source>
</evidence>
<evidence type="ECO:0000256" key="9">
    <source>
        <dbReference type="SAM" id="Coils"/>
    </source>
</evidence>
<comment type="caution">
    <text evidence="12">The sequence shown here is derived from an EMBL/GenBank/DDBJ whole genome shotgun (WGS) entry which is preliminary data.</text>
</comment>
<organism evidence="12 13">
    <name type="scientific">Arxiozyma heterogenica</name>
    <dbReference type="NCBI Taxonomy" id="278026"/>
    <lineage>
        <taxon>Eukaryota</taxon>
        <taxon>Fungi</taxon>
        <taxon>Dikarya</taxon>
        <taxon>Ascomycota</taxon>
        <taxon>Saccharomycotina</taxon>
        <taxon>Saccharomycetes</taxon>
        <taxon>Saccharomycetales</taxon>
        <taxon>Saccharomycetaceae</taxon>
        <taxon>Arxiozyma</taxon>
    </lineage>
</organism>
<evidence type="ECO:0000256" key="5">
    <source>
        <dbReference type="ARBA" id="ARBA00023125"/>
    </source>
</evidence>
<dbReference type="PANTHER" id="PTHR40621:SF11">
    <property type="entry name" value="TRANSCRIPTION FACTOR KAPC-RELATED"/>
    <property type="match status" value="1"/>
</dbReference>
<evidence type="ECO:0000256" key="3">
    <source>
        <dbReference type="ARBA" id="ARBA00007163"/>
    </source>
</evidence>
<dbReference type="InterPro" id="IPR046347">
    <property type="entry name" value="bZIP_sf"/>
</dbReference>
<comment type="similarity">
    <text evidence="3">Belongs to the bZIP family.</text>
</comment>
<evidence type="ECO:0000313" key="13">
    <source>
        <dbReference type="Proteomes" id="UP001306508"/>
    </source>
</evidence>
<dbReference type="Gene3D" id="1.20.5.170">
    <property type="match status" value="1"/>
</dbReference>
<feature type="region of interest" description="Disordered" evidence="10">
    <location>
        <begin position="345"/>
        <end position="364"/>
    </location>
</feature>
<dbReference type="PROSITE" id="PS00036">
    <property type="entry name" value="BZIP_BASIC"/>
    <property type="match status" value="1"/>
</dbReference>
<dbReference type="CDD" id="cd14688">
    <property type="entry name" value="bZIP_YAP"/>
    <property type="match status" value="1"/>
</dbReference>
<evidence type="ECO:0000256" key="2">
    <source>
        <dbReference type="ARBA" id="ARBA00004123"/>
    </source>
</evidence>
<sequence>MNYNGFNNYANMEDKNKYIHQKDLITISNLSNSTPNVRVTSTESKIHNSPSLKIESDQVTNKNKNTNESILSPNLKNTVSIPPYQQPIIDPSIVPITNSNHIIKTPFGLQPELSVTPSATTQLQYYETVKSEANLDRTPIQNFSNNKTSSISNISMIPNTGIKNTNLPYVGFTPFPTTANGCTEAYPDSTTTRVVNTTQPGQLSTQQPLLLSAPTILQLQSPMHLLQPVIAFSQRQPQNQYLTSMSLPIQSTTTHSLQQDNVFPKPWKPQNLNTIPNVNNNNNKVSPIISQFNTFKIVETNPLDPIISKEVKNDSIQAAKKESSTSFENNNALQLPLVPSHISNTTASTASATDTDTGQSDIVVSDKENGPIMKMATEATDNSLNPTTKECVEEKESNTNENKSPVNESFNIEENNTLGLNKKKSKRLRDSRRAIQNRNAQKAFRQRKEKYVKLLELKVRGYDEVMQENIILRKELSNLKNIIFHMEQQIQMYNDQYMNDIQHRQQQLQNIQSQQLPRIPQLSHQFQSPPPPPPAPSL</sequence>
<dbReference type="GO" id="GO:0001228">
    <property type="term" value="F:DNA-binding transcription activator activity, RNA polymerase II-specific"/>
    <property type="evidence" value="ECO:0007669"/>
    <property type="project" value="TreeGrafter"/>
</dbReference>
<evidence type="ECO:0000313" key="12">
    <source>
        <dbReference type="EMBL" id="KAK5778462.1"/>
    </source>
</evidence>
<gene>
    <name evidence="12" type="ORF">RI543_004127</name>
</gene>
<keyword evidence="5" id="KW-0238">DNA-binding</keyword>
<dbReference type="EMBL" id="JAWIZZ010000053">
    <property type="protein sequence ID" value="KAK5778462.1"/>
    <property type="molecule type" value="Genomic_DNA"/>
</dbReference>
<feature type="compositionally biased region" description="Low complexity" evidence="10">
    <location>
        <begin position="345"/>
        <end position="357"/>
    </location>
</feature>
<proteinExistence type="inferred from homology"/>
<keyword evidence="4" id="KW-0805">Transcription regulation</keyword>
<comment type="function">
    <text evidence="1">Putative transcription factor.</text>
</comment>
<keyword evidence="6" id="KW-0804">Transcription</keyword>
<feature type="coiled-coil region" evidence="9">
    <location>
        <begin position="462"/>
        <end position="514"/>
    </location>
</feature>
<name>A0AAN7WN59_9SACH</name>
<protein>
    <recommendedName>
        <fullName evidence="8">Putative transcription factor kapC</fullName>
    </recommendedName>
</protein>
<dbReference type="PANTHER" id="PTHR40621">
    <property type="entry name" value="TRANSCRIPTION FACTOR KAPC-RELATED"/>
    <property type="match status" value="1"/>
</dbReference>
<reference evidence="13" key="1">
    <citation type="submission" date="2023-07" db="EMBL/GenBank/DDBJ databases">
        <title>A draft genome of Kazachstania heterogenica Y-27499.</title>
        <authorList>
            <person name="Donic C."/>
            <person name="Kralova J.S."/>
            <person name="Fidel L."/>
            <person name="Ben-Dor S."/>
            <person name="Jung S."/>
        </authorList>
    </citation>
    <scope>NUCLEOTIDE SEQUENCE [LARGE SCALE GENOMIC DNA]</scope>
    <source>
        <strain evidence="13">Y27499</strain>
    </source>
</reference>
<keyword evidence="7" id="KW-0539">Nucleus</keyword>
<keyword evidence="9" id="KW-0175">Coiled coil</keyword>
<dbReference type="GO" id="GO:0090575">
    <property type="term" value="C:RNA polymerase II transcription regulator complex"/>
    <property type="evidence" value="ECO:0007669"/>
    <property type="project" value="TreeGrafter"/>
</dbReference>
<dbReference type="InterPro" id="IPR050936">
    <property type="entry name" value="AP-1-like"/>
</dbReference>
<feature type="compositionally biased region" description="Polar residues" evidence="10">
    <location>
        <begin position="405"/>
        <end position="419"/>
    </location>
</feature>
<dbReference type="AlphaFoldDB" id="A0AAN7WN59"/>
<evidence type="ECO:0000256" key="6">
    <source>
        <dbReference type="ARBA" id="ARBA00023163"/>
    </source>
</evidence>
<keyword evidence="13" id="KW-1185">Reference proteome</keyword>
<evidence type="ECO:0000256" key="1">
    <source>
        <dbReference type="ARBA" id="ARBA00004049"/>
    </source>
</evidence>
<accession>A0AAN7WN59</accession>
<evidence type="ECO:0000259" key="11">
    <source>
        <dbReference type="PROSITE" id="PS00036"/>
    </source>
</evidence>
<comment type="subcellular location">
    <subcellularLocation>
        <location evidence="2">Nucleus</location>
    </subcellularLocation>
</comment>
<dbReference type="Pfam" id="PF00170">
    <property type="entry name" value="bZIP_1"/>
    <property type="match status" value="1"/>
</dbReference>
<evidence type="ECO:0000256" key="10">
    <source>
        <dbReference type="SAM" id="MobiDB-lite"/>
    </source>
</evidence>
<feature type="domain" description="BZIP" evidence="11">
    <location>
        <begin position="432"/>
        <end position="447"/>
    </location>
</feature>
<evidence type="ECO:0000256" key="4">
    <source>
        <dbReference type="ARBA" id="ARBA00023015"/>
    </source>
</evidence>
<dbReference type="Proteomes" id="UP001306508">
    <property type="component" value="Unassembled WGS sequence"/>
</dbReference>
<feature type="region of interest" description="Disordered" evidence="10">
    <location>
        <begin position="393"/>
        <end position="428"/>
    </location>
</feature>
<evidence type="ECO:0000256" key="8">
    <source>
        <dbReference type="ARBA" id="ARBA00044067"/>
    </source>
</evidence>
<dbReference type="InterPro" id="IPR004827">
    <property type="entry name" value="bZIP"/>
</dbReference>